<proteinExistence type="predicted"/>
<evidence type="ECO:0000313" key="2">
    <source>
        <dbReference type="Proteomes" id="UP000000582"/>
    </source>
</evidence>
<dbReference type="Proteomes" id="UP000000582">
    <property type="component" value="Chromosome"/>
</dbReference>
<sequence length="75" mass="8639">MRLITSQPRPARPIGQPGIFGNHVHRNLINLSIVDFPIKPEPLMDLPKEKLPDCWNLISQADFRGVEKLTDVYQY</sequence>
<keyword evidence="2" id="KW-1185">Reference proteome</keyword>
<reference evidence="2" key="1">
    <citation type="journal article" date="2003" name="Appl. Microbiol. Biotechnol.">
        <title>The Corynebacterium glutamicum genome: features and impacts on biotechnological processes.</title>
        <authorList>
            <person name="Ikeda M."/>
            <person name="Nakagawa S."/>
        </authorList>
    </citation>
    <scope>NUCLEOTIDE SEQUENCE [LARGE SCALE GENOMIC DNA]</scope>
    <source>
        <strain evidence="2">ATCC 13032 / DSM 20300 / BCRC 11384 / JCM 1318 / LMG 3730 / NCIMB 10025</strain>
    </source>
</reference>
<protein>
    <submittedName>
        <fullName evidence="1">Uncharacterized protein</fullName>
    </submittedName>
</protein>
<dbReference type="HOGENOM" id="CLU_2664882_0_0_11"/>
<dbReference type="KEGG" id="cgl:Cgl2765"/>
<dbReference type="EMBL" id="BA000036">
    <property type="protein sequence ID" value="BAC00159.1"/>
    <property type="molecule type" value="Genomic_DNA"/>
</dbReference>
<organism evidence="1 2">
    <name type="scientific">Corynebacterium glutamicum (strain ATCC 13032 / DSM 20300 / JCM 1318 / BCRC 11384 / CCUG 27702 / LMG 3730 / NBRC 12168 / NCIMB 10025 / NRRL B-2784 / 534)</name>
    <dbReference type="NCBI Taxonomy" id="196627"/>
    <lineage>
        <taxon>Bacteria</taxon>
        <taxon>Bacillati</taxon>
        <taxon>Actinomycetota</taxon>
        <taxon>Actinomycetes</taxon>
        <taxon>Mycobacteriales</taxon>
        <taxon>Corynebacteriaceae</taxon>
        <taxon>Corynebacterium</taxon>
    </lineage>
</organism>
<name>Q8NM17_CORGL</name>
<gene>
    <name evidence="1" type="ordered locus">Cgl2765</name>
</gene>
<accession>Q8NM17</accession>
<evidence type="ECO:0000313" key="1">
    <source>
        <dbReference type="EMBL" id="BAC00159.1"/>
    </source>
</evidence>
<dbReference type="BioCyc" id="CORYNE:G18NG-12382-MONOMER"/>
<dbReference type="AlphaFoldDB" id="Q8NM17"/>